<proteinExistence type="predicted"/>
<dbReference type="InterPro" id="IPR006860">
    <property type="entry name" value="FecR"/>
</dbReference>
<accession>A0A286P3B9</accession>
<feature type="domain" description="FecR N-terminal" evidence="3">
    <location>
        <begin position="22"/>
        <end position="63"/>
    </location>
</feature>
<dbReference type="PANTHER" id="PTHR30273:SF2">
    <property type="entry name" value="PROTEIN FECR"/>
    <property type="match status" value="1"/>
</dbReference>
<dbReference type="KEGG" id="mmai:sS8_0173"/>
<dbReference type="GO" id="GO:0016989">
    <property type="term" value="F:sigma factor antagonist activity"/>
    <property type="evidence" value="ECO:0007669"/>
    <property type="project" value="TreeGrafter"/>
</dbReference>
<dbReference type="Gene3D" id="2.60.120.1440">
    <property type="match status" value="1"/>
</dbReference>
<dbReference type="InterPro" id="IPR012373">
    <property type="entry name" value="Ferrdict_sens_TM"/>
</dbReference>
<protein>
    <submittedName>
        <fullName evidence="4">Protein FecR</fullName>
    </submittedName>
</protein>
<feature type="domain" description="FecR protein" evidence="2">
    <location>
        <begin position="125"/>
        <end position="217"/>
    </location>
</feature>
<dbReference type="EMBL" id="AP017928">
    <property type="protein sequence ID" value="BBA32141.1"/>
    <property type="molecule type" value="Genomic_DNA"/>
</dbReference>
<gene>
    <name evidence="4" type="ORF">sS8_0173</name>
</gene>
<organism evidence="4 5">
    <name type="scientific">Methylocaldum marinum</name>
    <dbReference type="NCBI Taxonomy" id="1432792"/>
    <lineage>
        <taxon>Bacteria</taxon>
        <taxon>Pseudomonadati</taxon>
        <taxon>Pseudomonadota</taxon>
        <taxon>Gammaproteobacteria</taxon>
        <taxon>Methylococcales</taxon>
        <taxon>Methylococcaceae</taxon>
        <taxon>Methylocaldum</taxon>
    </lineage>
</organism>
<keyword evidence="5" id="KW-1185">Reference proteome</keyword>
<reference evidence="4 5" key="1">
    <citation type="submission" date="2016-12" db="EMBL/GenBank/DDBJ databases">
        <title>Genome sequencing of Methylocaldum marinum.</title>
        <authorList>
            <person name="Takeuchi M."/>
            <person name="Kamagata Y."/>
            <person name="Hiraoka S."/>
            <person name="Oshima K."/>
            <person name="Hattori M."/>
            <person name="Iwasaki W."/>
        </authorList>
    </citation>
    <scope>NUCLEOTIDE SEQUENCE [LARGE SCALE GENOMIC DNA]</scope>
    <source>
        <strain evidence="4 5">S8</strain>
    </source>
</reference>
<dbReference type="PIRSF" id="PIRSF018266">
    <property type="entry name" value="FecR"/>
    <property type="match status" value="1"/>
</dbReference>
<dbReference type="Pfam" id="PF04773">
    <property type="entry name" value="FecR"/>
    <property type="match status" value="1"/>
</dbReference>
<sequence length="329" mass="36259">MNTHGDFLSGGTSAARDDALAEEAATWFVRLRNDALTADERARFDAWMRDDPAHRRAYEEVSAFWNDPGFTAVLRETPLTTLASERKRSRGKALRPIAWSLSLAACAVLALAIVRPAFIHCLGADYCTEIGEVRTVQLADGSRVTLNTGSALNVAYRDGVREVRLLNGEAVFDVLPDSQRSFLVDGRYSRIRVTGTRFVVREESNSDTVTVISGVVEVRRTGGSPAVLRENDQIRVGEGRSSEITQVAGSVAAAWMKGAVLFDNASLEQVVDEIGRFRRGVLVVAGDRARTLKVSGRFDIKNTDRALESLEQTLPIRIRRITPWLVVIE</sequence>
<dbReference type="Gene3D" id="3.55.50.30">
    <property type="match status" value="1"/>
</dbReference>
<keyword evidence="1" id="KW-0812">Transmembrane</keyword>
<keyword evidence="1" id="KW-1133">Transmembrane helix</keyword>
<feature type="transmembrane region" description="Helical" evidence="1">
    <location>
        <begin position="97"/>
        <end position="118"/>
    </location>
</feature>
<evidence type="ECO:0000313" key="4">
    <source>
        <dbReference type="EMBL" id="BBA32141.1"/>
    </source>
</evidence>
<dbReference type="AlphaFoldDB" id="A0A286P3B9"/>
<evidence type="ECO:0000259" key="3">
    <source>
        <dbReference type="Pfam" id="PF16220"/>
    </source>
</evidence>
<dbReference type="RefSeq" id="WP_119627985.1">
    <property type="nucleotide sequence ID" value="NZ_AP017928.1"/>
</dbReference>
<dbReference type="OrthoDB" id="9771237at2"/>
<dbReference type="InterPro" id="IPR032623">
    <property type="entry name" value="FecR_N"/>
</dbReference>
<evidence type="ECO:0000259" key="2">
    <source>
        <dbReference type="Pfam" id="PF04773"/>
    </source>
</evidence>
<keyword evidence="1" id="KW-0472">Membrane</keyword>
<evidence type="ECO:0000313" key="5">
    <source>
        <dbReference type="Proteomes" id="UP000266313"/>
    </source>
</evidence>
<dbReference type="PANTHER" id="PTHR30273">
    <property type="entry name" value="PERIPLASMIC SIGNAL SENSOR AND SIGMA FACTOR ACTIVATOR FECR-RELATED"/>
    <property type="match status" value="1"/>
</dbReference>
<name>A0A286P3B9_9GAMM</name>
<dbReference type="Pfam" id="PF16220">
    <property type="entry name" value="DUF4880"/>
    <property type="match status" value="1"/>
</dbReference>
<dbReference type="Proteomes" id="UP000266313">
    <property type="component" value="Chromosome"/>
</dbReference>
<evidence type="ECO:0000256" key="1">
    <source>
        <dbReference type="SAM" id="Phobius"/>
    </source>
</evidence>